<dbReference type="Proteomes" id="UP000053815">
    <property type="component" value="Unassembled WGS sequence"/>
</dbReference>
<proteinExistence type="predicted"/>
<sequence>MSNDRINFKVTFKSETIPFEQWDAFSTVGQVKQHLHGTTSLPQDSQKLLWKGRILKDDAASLNQLGIQDNSKLMLMGSLPTQVQQVNQLDQKIQEQKRIAPLIRQQNKKQAQRKGPDPNANYTFHKISVIPEFPNPEKAKRLLERLRDDRGIRAIMAARKWSVGELIELTPFEATILGYNRNAGQLIALRLRTDDLSGFRHYDSVRKVLLHELTHNVWGDHDDNFHALNRQLNKDVVNLDWTAHGAKSLGGGDYYNPEDEDNEDAYGNDVLYESGTYRLGAGSKSESGQTLTPEQRRQRLATAALSRLTKKEEQEMDEGCGSSSQHPVK</sequence>
<evidence type="ECO:0000259" key="3">
    <source>
        <dbReference type="PROSITE" id="PS51397"/>
    </source>
</evidence>
<name>A0A0C9MMJ6_9FUNG</name>
<feature type="domain" description="Ubiquitin-like" evidence="2">
    <location>
        <begin position="27"/>
        <end position="76"/>
    </location>
</feature>
<organism evidence="4">
    <name type="scientific">Mucor ambiguus</name>
    <dbReference type="NCBI Taxonomy" id="91626"/>
    <lineage>
        <taxon>Eukaryota</taxon>
        <taxon>Fungi</taxon>
        <taxon>Fungi incertae sedis</taxon>
        <taxon>Mucoromycota</taxon>
        <taxon>Mucoromycotina</taxon>
        <taxon>Mucoromycetes</taxon>
        <taxon>Mucorales</taxon>
        <taxon>Mucorineae</taxon>
        <taxon>Mucoraceae</taxon>
        <taxon>Mucor</taxon>
    </lineage>
</organism>
<keyword evidence="5" id="KW-1185">Reference proteome</keyword>
<accession>A0A0C9MMJ6</accession>
<protein>
    <submittedName>
        <fullName evidence="4">WLM-domain-containing protein</fullName>
    </submittedName>
</protein>
<dbReference type="PANTHER" id="PTHR47795:SF1">
    <property type="entry name" value="DNA-DEPENDENT METALLOPROTEASE WSS1 HOMOLOG 2"/>
    <property type="match status" value="1"/>
</dbReference>
<dbReference type="Pfam" id="PF00240">
    <property type="entry name" value="ubiquitin"/>
    <property type="match status" value="1"/>
</dbReference>
<dbReference type="GO" id="GO:0070628">
    <property type="term" value="F:proteasome binding"/>
    <property type="evidence" value="ECO:0007669"/>
    <property type="project" value="TreeGrafter"/>
</dbReference>
<dbReference type="AlphaFoldDB" id="A0A0C9MMJ6"/>
<reference evidence="4" key="1">
    <citation type="submission" date="2014-09" db="EMBL/GenBank/DDBJ databases">
        <title>Draft genome sequence of an oleaginous Mucoromycotina fungus Mucor ambiguus NBRC6742.</title>
        <authorList>
            <person name="Takeda I."/>
            <person name="Yamane N."/>
            <person name="Morita T."/>
            <person name="Tamano K."/>
            <person name="Machida M."/>
            <person name="Baker S."/>
            <person name="Koike H."/>
        </authorList>
    </citation>
    <scope>NUCLEOTIDE SEQUENCE</scope>
    <source>
        <strain evidence="4">NBRC 6742</strain>
    </source>
</reference>
<evidence type="ECO:0000313" key="5">
    <source>
        <dbReference type="Proteomes" id="UP000053815"/>
    </source>
</evidence>
<evidence type="ECO:0000259" key="2">
    <source>
        <dbReference type="PROSITE" id="PS50053"/>
    </source>
</evidence>
<evidence type="ECO:0000313" key="4">
    <source>
        <dbReference type="EMBL" id="GAN08704.1"/>
    </source>
</evidence>
<dbReference type="Gene3D" id="3.10.20.90">
    <property type="entry name" value="Phosphatidylinositol 3-kinase Catalytic Subunit, Chain A, domain 1"/>
    <property type="match status" value="1"/>
</dbReference>
<dbReference type="InterPro" id="IPR000626">
    <property type="entry name" value="Ubiquitin-like_dom"/>
</dbReference>
<feature type="domain" description="WLM" evidence="3">
    <location>
        <begin position="115"/>
        <end position="309"/>
    </location>
</feature>
<feature type="region of interest" description="Disordered" evidence="1">
    <location>
        <begin position="303"/>
        <end position="329"/>
    </location>
</feature>
<dbReference type="SUPFAM" id="SSF54236">
    <property type="entry name" value="Ubiquitin-like"/>
    <property type="match status" value="1"/>
</dbReference>
<dbReference type="OrthoDB" id="49605at2759"/>
<gene>
    <name evidence="4" type="ORF">MAM1_0218d08219</name>
</gene>
<dbReference type="PROSITE" id="PS50053">
    <property type="entry name" value="UBIQUITIN_2"/>
    <property type="match status" value="1"/>
</dbReference>
<dbReference type="InterPro" id="IPR029071">
    <property type="entry name" value="Ubiquitin-like_domsf"/>
</dbReference>
<dbReference type="STRING" id="91626.A0A0C9MMJ6"/>
<dbReference type="PROSITE" id="PS51397">
    <property type="entry name" value="WLM"/>
    <property type="match status" value="1"/>
</dbReference>
<evidence type="ECO:0000256" key="1">
    <source>
        <dbReference type="SAM" id="MobiDB-lite"/>
    </source>
</evidence>
<dbReference type="SMART" id="SM00213">
    <property type="entry name" value="UBQ"/>
    <property type="match status" value="1"/>
</dbReference>
<dbReference type="InterPro" id="IPR013536">
    <property type="entry name" value="WLM_dom"/>
</dbReference>
<dbReference type="PANTHER" id="PTHR47795">
    <property type="entry name" value="UBIQUITIN AND WLM DOMAIN-CONTAINING METALLOPROTEASE SPCC1442.07C"/>
    <property type="match status" value="1"/>
</dbReference>
<dbReference type="Pfam" id="PF08325">
    <property type="entry name" value="WLM"/>
    <property type="match status" value="1"/>
</dbReference>
<dbReference type="EMBL" id="DF836507">
    <property type="protein sequence ID" value="GAN08704.1"/>
    <property type="molecule type" value="Genomic_DNA"/>
</dbReference>